<evidence type="ECO:0008006" key="5">
    <source>
        <dbReference type="Google" id="ProtNLM"/>
    </source>
</evidence>
<reference evidence="3 4" key="1">
    <citation type="submission" date="2023-07" db="EMBL/GenBank/DDBJ databases">
        <title>Sequencing the genomes of 1000 actinobacteria strains.</title>
        <authorList>
            <person name="Klenk H.-P."/>
        </authorList>
    </citation>
    <scope>NUCLEOTIDE SEQUENCE [LARGE SCALE GENOMIC DNA]</scope>
    <source>
        <strain evidence="3 4">DSM 15539</strain>
    </source>
</reference>
<keyword evidence="4" id="KW-1185">Reference proteome</keyword>
<feature type="signal peptide" evidence="2">
    <location>
        <begin position="1"/>
        <end position="21"/>
    </location>
</feature>
<evidence type="ECO:0000256" key="2">
    <source>
        <dbReference type="SAM" id="SignalP"/>
    </source>
</evidence>
<feature type="compositionally biased region" description="Basic and acidic residues" evidence="1">
    <location>
        <begin position="111"/>
        <end position="125"/>
    </location>
</feature>
<accession>A0ABU1T1H2</accession>
<dbReference type="PROSITE" id="PS51257">
    <property type="entry name" value="PROKAR_LIPOPROTEIN"/>
    <property type="match status" value="1"/>
</dbReference>
<name>A0ABU1T1H2_9ACTO</name>
<sequence length="131" mass="14589">MVMLKKSIKLAALLLATSVISACNSNSSSNGYVGDWHAVEDPDGIHFTLHPDKTFEIFAKNDYYKGEYKIENQRLCMYISASQNFCGEVKTVDNINILDMGGGHRMVQGKENAEKLHSEGISKSDSKKKKK</sequence>
<dbReference type="RefSeq" id="WP_309955757.1">
    <property type="nucleotide sequence ID" value="NZ_JAVDUJ010000001.1"/>
</dbReference>
<evidence type="ECO:0000313" key="4">
    <source>
        <dbReference type="Proteomes" id="UP001266099"/>
    </source>
</evidence>
<proteinExistence type="predicted"/>
<evidence type="ECO:0000313" key="3">
    <source>
        <dbReference type="EMBL" id="MDR6939232.1"/>
    </source>
</evidence>
<dbReference type="Proteomes" id="UP001266099">
    <property type="component" value="Unassembled WGS sequence"/>
</dbReference>
<evidence type="ECO:0000256" key="1">
    <source>
        <dbReference type="SAM" id="MobiDB-lite"/>
    </source>
</evidence>
<organism evidence="3 4">
    <name type="scientific">Arcanobacterium hippocoleae</name>
    <dbReference type="NCBI Taxonomy" id="149017"/>
    <lineage>
        <taxon>Bacteria</taxon>
        <taxon>Bacillati</taxon>
        <taxon>Actinomycetota</taxon>
        <taxon>Actinomycetes</taxon>
        <taxon>Actinomycetales</taxon>
        <taxon>Actinomycetaceae</taxon>
        <taxon>Arcanobacterium</taxon>
    </lineage>
</organism>
<gene>
    <name evidence="3" type="ORF">J2S36_000775</name>
</gene>
<feature type="region of interest" description="Disordered" evidence="1">
    <location>
        <begin position="108"/>
        <end position="131"/>
    </location>
</feature>
<feature type="chain" id="PRO_5046550179" description="Lipoprotein" evidence="2">
    <location>
        <begin position="22"/>
        <end position="131"/>
    </location>
</feature>
<protein>
    <recommendedName>
        <fullName evidence="5">Lipoprotein</fullName>
    </recommendedName>
</protein>
<comment type="caution">
    <text evidence="3">The sequence shown here is derived from an EMBL/GenBank/DDBJ whole genome shotgun (WGS) entry which is preliminary data.</text>
</comment>
<dbReference type="EMBL" id="JAVDUJ010000001">
    <property type="protein sequence ID" value="MDR6939232.1"/>
    <property type="molecule type" value="Genomic_DNA"/>
</dbReference>
<keyword evidence="2" id="KW-0732">Signal</keyword>